<dbReference type="PIRSF" id="PIRSF036654">
    <property type="entry name" value="UCP036654"/>
    <property type="match status" value="1"/>
</dbReference>
<keyword evidence="3" id="KW-0560">Oxidoreductase</keyword>
<keyword evidence="7" id="KW-1185">Reference proteome</keyword>
<dbReference type="InterPro" id="IPR014614">
    <property type="entry name" value="KsdD_DH"/>
</dbReference>
<keyword evidence="4" id="KW-0812">Transmembrane</keyword>
<accession>A0A2M9XFW8</accession>
<dbReference type="OrthoDB" id="9813348at2"/>
<proteinExistence type="predicted"/>
<evidence type="ECO:0000313" key="7">
    <source>
        <dbReference type="Proteomes" id="UP000232196"/>
    </source>
</evidence>
<dbReference type="Proteomes" id="UP000232196">
    <property type="component" value="Unassembled WGS sequence"/>
</dbReference>
<dbReference type="InterPro" id="IPR003953">
    <property type="entry name" value="FAD-dep_OxRdtase_2_FAD-bd"/>
</dbReference>
<dbReference type="InterPro" id="IPR036188">
    <property type="entry name" value="FAD/NAD-bd_sf"/>
</dbReference>
<protein>
    <submittedName>
        <fullName evidence="6">FAD-binding dehydrogenase</fullName>
    </submittedName>
</protein>
<reference evidence="6 7" key="1">
    <citation type="submission" date="2017-07" db="EMBL/GenBank/DDBJ databases">
        <title>Leptospira spp. isolated from tropical soils.</title>
        <authorList>
            <person name="Thibeaux R."/>
            <person name="Iraola G."/>
            <person name="Ferres I."/>
            <person name="Bierque E."/>
            <person name="Girault D."/>
            <person name="Soupe-Gilbert M.-E."/>
            <person name="Picardeau M."/>
            <person name="Goarant C."/>
        </authorList>
    </citation>
    <scope>NUCLEOTIDE SEQUENCE [LARGE SCALE GENOMIC DNA]</scope>
    <source>
        <strain evidence="6 7">MCA1-C-A1</strain>
    </source>
</reference>
<feature type="domain" description="FAD-dependent oxidoreductase 2 FAD-binding" evidence="5">
    <location>
        <begin position="15"/>
        <end position="525"/>
    </location>
</feature>
<dbReference type="EMBL" id="NPDN01000002">
    <property type="protein sequence ID" value="PJZ26529.1"/>
    <property type="molecule type" value="Genomic_DNA"/>
</dbReference>
<evidence type="ECO:0000256" key="1">
    <source>
        <dbReference type="ARBA" id="ARBA00001974"/>
    </source>
</evidence>
<name>A0A2M9XFW8_9LEPT</name>
<keyword evidence="4" id="KW-1133">Transmembrane helix</keyword>
<dbReference type="PANTHER" id="PTHR43260">
    <property type="entry name" value="3-KETOSTEROID-DELTA-1-DEHYDROGENASE"/>
    <property type="match status" value="1"/>
</dbReference>
<evidence type="ECO:0000256" key="2">
    <source>
        <dbReference type="ARBA" id="ARBA00022630"/>
    </source>
</evidence>
<dbReference type="Gene3D" id="3.50.50.60">
    <property type="entry name" value="FAD/NAD(P)-binding domain"/>
    <property type="match status" value="2"/>
</dbReference>
<evidence type="ECO:0000313" key="6">
    <source>
        <dbReference type="EMBL" id="PJZ26529.1"/>
    </source>
</evidence>
<dbReference type="Pfam" id="PF00890">
    <property type="entry name" value="FAD_binding_2"/>
    <property type="match status" value="1"/>
</dbReference>
<organism evidence="6 7">
    <name type="scientific">Leptospira hartskeerlii</name>
    <dbReference type="NCBI Taxonomy" id="2023177"/>
    <lineage>
        <taxon>Bacteria</taxon>
        <taxon>Pseudomonadati</taxon>
        <taxon>Spirochaetota</taxon>
        <taxon>Spirochaetia</taxon>
        <taxon>Leptospirales</taxon>
        <taxon>Leptospiraceae</taxon>
        <taxon>Leptospira</taxon>
    </lineage>
</organism>
<evidence type="ECO:0000259" key="5">
    <source>
        <dbReference type="Pfam" id="PF00890"/>
    </source>
</evidence>
<keyword evidence="4" id="KW-0472">Membrane</keyword>
<feature type="transmembrane region" description="Helical" evidence="4">
    <location>
        <begin position="12"/>
        <end position="32"/>
    </location>
</feature>
<dbReference type="GO" id="GO:0016627">
    <property type="term" value="F:oxidoreductase activity, acting on the CH-CH group of donors"/>
    <property type="evidence" value="ECO:0007669"/>
    <property type="project" value="InterPro"/>
</dbReference>
<dbReference type="SUPFAM" id="SSF51905">
    <property type="entry name" value="FAD/NAD(P)-binding domain"/>
    <property type="match status" value="1"/>
</dbReference>
<dbReference type="InterPro" id="IPR027477">
    <property type="entry name" value="Succ_DH/fumarate_Rdtase_cat_sf"/>
</dbReference>
<comment type="caution">
    <text evidence="6">The sequence shown here is derived from an EMBL/GenBank/DDBJ whole genome shotgun (WGS) entry which is preliminary data.</text>
</comment>
<evidence type="ECO:0000256" key="3">
    <source>
        <dbReference type="ARBA" id="ARBA00023002"/>
    </source>
</evidence>
<evidence type="ECO:0000256" key="4">
    <source>
        <dbReference type="SAM" id="Phobius"/>
    </source>
</evidence>
<dbReference type="PANTHER" id="PTHR43260:SF1">
    <property type="entry name" value="KSDD-LIKE STEROID DEHYDROGENASE RV0785"/>
    <property type="match status" value="1"/>
</dbReference>
<dbReference type="Gene3D" id="3.90.700.10">
    <property type="entry name" value="Succinate dehydrogenase/fumarate reductase flavoprotein, catalytic domain"/>
    <property type="match status" value="1"/>
</dbReference>
<sequence>MKENKKEKISLSTEVLVIGGGLAGIVLALDLLDSGKRVTLVDRDSEDRLGGLARLSFGGIFMVDTPIQRWNGIEDSVSLALSDWNSTAEFSKEDHLPKLWAKEYVNRSLEDIFYYLKGKSVGFFPVVHWVERGLFKPGNSVPRFHMVWGTGDGLISALKKNLYAHKNLNRLRFLFGTRATELIRSGKKVKGCIAESETDGKRYEILAEHTVLASGGIAGDMQKIRKHWPKSLGKPPETILNGSHKYAIGDLHTASAKIGANLTHLDKMWNYAAGVHHPDPKWEGEGLSLVPPKSALWLNSKGERIGPIPLVTGFDTRYLVERICAQEEKFSWQIMNWKIAVKELAVSGSEFNDSIRNKDFLGFLKTVFFGNEPFIKKISSECTDFVVADSISELAEGMNELNEDRSIDADKLERTILEYDGMIERGESFYNDDQLRRIAQLRNYRGDRARTCKFQKILDRKAMPLIAIREFILTRKSMGGIQTDLRSRVLDSKGNPIEGLYAVGEAAGFGGGGIHGKGALEGTFLGSCVLTSRIAARSIIKP</sequence>
<dbReference type="RefSeq" id="WP_100705355.1">
    <property type="nucleotide sequence ID" value="NZ_NPDL01000002.1"/>
</dbReference>
<dbReference type="NCBIfam" id="NF009472">
    <property type="entry name" value="PRK12834.1"/>
    <property type="match status" value="1"/>
</dbReference>
<keyword evidence="2" id="KW-0285">Flavoprotein</keyword>
<gene>
    <name evidence="6" type="ORF">CH357_03260</name>
</gene>
<dbReference type="AlphaFoldDB" id="A0A2M9XFW8"/>
<comment type="cofactor">
    <cofactor evidence="1">
        <name>FAD</name>
        <dbReference type="ChEBI" id="CHEBI:57692"/>
    </cofactor>
</comment>